<dbReference type="Pfam" id="PF01740">
    <property type="entry name" value="STAS"/>
    <property type="match status" value="1"/>
</dbReference>
<dbReference type="NCBIfam" id="TIGR00377">
    <property type="entry name" value="ant_ant_sig"/>
    <property type="match status" value="1"/>
</dbReference>
<dbReference type="InterPro" id="IPR002645">
    <property type="entry name" value="STAS_dom"/>
</dbReference>
<protein>
    <recommendedName>
        <fullName evidence="2">Anti-sigma factor antagonist</fullName>
    </recommendedName>
</protein>
<dbReference type="GO" id="GO:0043856">
    <property type="term" value="F:anti-sigma factor antagonist activity"/>
    <property type="evidence" value="ECO:0007669"/>
    <property type="project" value="InterPro"/>
</dbReference>
<name>A0A7T4PD44_9ACTN</name>
<evidence type="ECO:0000256" key="2">
    <source>
        <dbReference type="RuleBase" id="RU003749"/>
    </source>
</evidence>
<dbReference type="Gene3D" id="3.30.750.24">
    <property type="entry name" value="STAS domain"/>
    <property type="match status" value="1"/>
</dbReference>
<dbReference type="PANTHER" id="PTHR33495">
    <property type="entry name" value="ANTI-SIGMA FACTOR ANTAGONIST TM_1081-RELATED-RELATED"/>
    <property type="match status" value="1"/>
</dbReference>
<dbReference type="SUPFAM" id="SSF52091">
    <property type="entry name" value="SpoIIaa-like"/>
    <property type="match status" value="1"/>
</dbReference>
<dbReference type="PANTHER" id="PTHR33495:SF2">
    <property type="entry name" value="ANTI-SIGMA FACTOR ANTAGONIST TM_1081-RELATED"/>
    <property type="match status" value="1"/>
</dbReference>
<evidence type="ECO:0000256" key="1">
    <source>
        <dbReference type="ARBA" id="ARBA00009013"/>
    </source>
</evidence>
<dbReference type="InterPro" id="IPR003658">
    <property type="entry name" value="Anti-sigma_ant"/>
</dbReference>
<gene>
    <name evidence="4" type="ORF">I8755_06235</name>
</gene>
<evidence type="ECO:0000313" key="4">
    <source>
        <dbReference type="EMBL" id="QQC88046.1"/>
    </source>
</evidence>
<sequence>MRQGELSDDRRAEAVRPPRVYGIDHAIVVELHGEIDLVAYQRTFPLLDAVAAGPEAVVIIDLSEVDFFDCSGVSLLMRVHRRVAERGGAMRIVCADALTLRILRLTHLTEVLSAAPTLGAALLVREEE</sequence>
<evidence type="ECO:0000313" key="5">
    <source>
        <dbReference type="Proteomes" id="UP000596130"/>
    </source>
</evidence>
<feature type="domain" description="STAS" evidence="3">
    <location>
        <begin position="16"/>
        <end position="125"/>
    </location>
</feature>
<evidence type="ECO:0000259" key="3">
    <source>
        <dbReference type="PROSITE" id="PS50801"/>
    </source>
</evidence>
<organism evidence="4 5">
    <name type="scientific">Streptomyces alfalfae</name>
    <dbReference type="NCBI Taxonomy" id="1642299"/>
    <lineage>
        <taxon>Bacteria</taxon>
        <taxon>Bacillati</taxon>
        <taxon>Actinomycetota</taxon>
        <taxon>Actinomycetes</taxon>
        <taxon>Kitasatosporales</taxon>
        <taxon>Streptomycetaceae</taxon>
        <taxon>Streptomyces</taxon>
    </lineage>
</organism>
<dbReference type="EMBL" id="CP065959">
    <property type="protein sequence ID" value="QQC88046.1"/>
    <property type="molecule type" value="Genomic_DNA"/>
</dbReference>
<dbReference type="Proteomes" id="UP000596130">
    <property type="component" value="Chromosome"/>
</dbReference>
<reference evidence="4 5" key="1">
    <citation type="submission" date="2020-12" db="EMBL/GenBank/DDBJ databases">
        <title>Identification and biosynthesis of polyene macrolides produced by Streptomyces alfalfae Men-myco-93-63.</title>
        <authorList>
            <person name="Liu D."/>
            <person name="Li Y."/>
            <person name="Liu L."/>
            <person name="Han X."/>
            <person name="Shen F."/>
        </authorList>
    </citation>
    <scope>NUCLEOTIDE SEQUENCE [LARGE SCALE GENOMIC DNA]</scope>
    <source>
        <strain evidence="4 5">Men-myco-93-63</strain>
    </source>
</reference>
<comment type="similarity">
    <text evidence="1 2">Belongs to the anti-sigma-factor antagonist family.</text>
</comment>
<accession>A0A7T4PD44</accession>
<proteinExistence type="inferred from homology"/>
<dbReference type="PROSITE" id="PS50801">
    <property type="entry name" value="STAS"/>
    <property type="match status" value="1"/>
</dbReference>
<dbReference type="CDD" id="cd07043">
    <property type="entry name" value="STAS_anti-anti-sigma_factors"/>
    <property type="match status" value="1"/>
</dbReference>
<dbReference type="AlphaFoldDB" id="A0A7T4PD44"/>
<dbReference type="InterPro" id="IPR036513">
    <property type="entry name" value="STAS_dom_sf"/>
</dbReference>